<evidence type="ECO:0000256" key="1">
    <source>
        <dbReference type="SAM" id="MobiDB-lite"/>
    </source>
</evidence>
<protein>
    <recommendedName>
        <fullName evidence="2">Helitron helicase-like domain-containing protein</fullName>
    </recommendedName>
</protein>
<organism evidence="3 4">
    <name type="scientific">Castilleja foliolosa</name>
    <dbReference type="NCBI Taxonomy" id="1961234"/>
    <lineage>
        <taxon>Eukaryota</taxon>
        <taxon>Viridiplantae</taxon>
        <taxon>Streptophyta</taxon>
        <taxon>Embryophyta</taxon>
        <taxon>Tracheophyta</taxon>
        <taxon>Spermatophyta</taxon>
        <taxon>Magnoliopsida</taxon>
        <taxon>eudicotyledons</taxon>
        <taxon>Gunneridae</taxon>
        <taxon>Pentapetalae</taxon>
        <taxon>asterids</taxon>
        <taxon>lamiids</taxon>
        <taxon>Lamiales</taxon>
        <taxon>Orobanchaceae</taxon>
        <taxon>Pedicularideae</taxon>
        <taxon>Castillejinae</taxon>
        <taxon>Castilleja</taxon>
    </lineage>
</organism>
<dbReference type="InterPro" id="IPR025476">
    <property type="entry name" value="Helitron_helicase-like"/>
</dbReference>
<comment type="caution">
    <text evidence="3">The sequence shown here is derived from an EMBL/GenBank/DDBJ whole genome shotgun (WGS) entry which is preliminary data.</text>
</comment>
<sequence length="1124" mass="127952">MKPMSTSTDSTHSSKENKSNRGKENHSDNTNVFLNRSGLTNITSSVNSTHSILYGLTCNVNGSSNSTNSSNHVSKRHKSTSKDIMEPFQISSLSDITNVIGSTRQPGHRLITDIQTPNPTVSTPNSILIDLNDDNLVDTTLTYGVDVPMEIVTDSSILRTVHDVIISNEKPKRAYKPRTSVTNNSNGITTDIGKSKRAYVRRNNPLNEFWGIHVGSGVSSVGLQNENLDIIESKKQPLPRKNICRRSRRSIIDVDGDVSANSANPSEYGDIGDASYECGYCHAQFWFDERLLKASTAIEARYNGCCGGGIIDLPLLVKPPTFLHDLLHGTSRRSKHFQENIRSYNSMFCFTSMGGKVDHNINKGSGPPIFRLHGQNYHLIGGLLPEDGATPKFSQMYIYDTDNEVTNRKNSVRGLSDDNNLCDEIINGLRQMLDDNNKLVKIFRMAKDRILESGDVNVRVRLLGKRRNVTEERTRDLPTCSEVAVLIVGDFDNALGPRDILVESMSGCLLRINELNVSYLALQYPLLLPYAEDGYTEDIPFTGRKNLTENGRKYLSVREFFAFRLHDRKNEASTILSSRRLFQQFIVDAYTMVETCRLKFVYFNQKKFRCDIYKGLEYAVISGDKDPKSIGKRIILPSSFTGGTRFMVQNYKDAMAICRSVGYPDLFITFTCNPNWPEIVRFLDPLNLRHEDRPDIVIVYTIEFQKCGLPHAHILLFLSKENKYPTPEDIDRIISAEIPDKELDPAYYDAVKTHMMHGPCGHVRKNSPCLADGKCTKHFPKRYTETTVIDDEGYPRYRRRDDSRTVDRNEYVSSCEAAWRLLGFELQYKHPAVTRLSFHLENEQNIVYEEDDNIDDILNKPTNKMSMFLQWMELNNTRANELTYSDAPSEFVWDKKLKIWKTRQKNPSIGRLYYVPSGCGDNYYLRCLLTVVRGATCFADYMKHNNVQYASYREACYARGLLGDDREYIDAITEASEWASGRALRALFVSMLSAETLAKPEEVWSKTWQYLSDDILHKQRRTFQNPELDLSESDIKNLTLIEIERLLKQQSKSLRDYEGMPFPDDDGGVVGYSKLVSDELNYDRKALALEHDRLISNMTSEQNGVYSEIMNAVNSDCGGFFFVY</sequence>
<dbReference type="PANTHER" id="PTHR45786:SF66">
    <property type="entry name" value="HOOK MOTIF PROTEIN, PUTATIVE-RELATED"/>
    <property type="match status" value="1"/>
</dbReference>
<evidence type="ECO:0000259" key="2">
    <source>
        <dbReference type="Pfam" id="PF14214"/>
    </source>
</evidence>
<dbReference type="PANTHER" id="PTHR45786">
    <property type="entry name" value="DNA BINDING PROTEIN-LIKE"/>
    <property type="match status" value="1"/>
</dbReference>
<reference evidence="4" key="1">
    <citation type="journal article" date="2024" name="IScience">
        <title>Strigolactones Initiate the Formation of Haustorium-like Structures in Castilleja.</title>
        <authorList>
            <person name="Buerger M."/>
            <person name="Peterson D."/>
            <person name="Chory J."/>
        </authorList>
    </citation>
    <scope>NUCLEOTIDE SEQUENCE [LARGE SCALE GENOMIC DNA]</scope>
</reference>
<evidence type="ECO:0000313" key="3">
    <source>
        <dbReference type="EMBL" id="KAL3654633.1"/>
    </source>
</evidence>
<dbReference type="EMBL" id="JAVIJP010000004">
    <property type="protein sequence ID" value="KAL3654633.1"/>
    <property type="molecule type" value="Genomic_DNA"/>
</dbReference>
<feature type="domain" description="Helitron helicase-like" evidence="2">
    <location>
        <begin position="560"/>
        <end position="697"/>
    </location>
</feature>
<feature type="compositionally biased region" description="Basic and acidic residues" evidence="1">
    <location>
        <begin position="12"/>
        <end position="27"/>
    </location>
</feature>
<keyword evidence="4" id="KW-1185">Reference proteome</keyword>
<evidence type="ECO:0000313" key="4">
    <source>
        <dbReference type="Proteomes" id="UP001632038"/>
    </source>
</evidence>
<gene>
    <name evidence="3" type="ORF">CASFOL_001618</name>
</gene>
<feature type="compositionally biased region" description="Polar residues" evidence="1">
    <location>
        <begin position="1"/>
        <end position="11"/>
    </location>
</feature>
<feature type="region of interest" description="Disordered" evidence="1">
    <location>
        <begin position="1"/>
        <end position="32"/>
    </location>
</feature>
<dbReference type="AlphaFoldDB" id="A0ABD3EK01"/>
<proteinExistence type="predicted"/>
<accession>A0ABD3EK01</accession>
<dbReference type="Proteomes" id="UP001632038">
    <property type="component" value="Unassembled WGS sequence"/>
</dbReference>
<dbReference type="Pfam" id="PF14214">
    <property type="entry name" value="Helitron_like_N"/>
    <property type="match status" value="1"/>
</dbReference>
<name>A0ABD3EK01_9LAMI</name>